<dbReference type="Pfam" id="PF13377">
    <property type="entry name" value="Peripla_BP_3"/>
    <property type="match status" value="1"/>
</dbReference>
<dbReference type="PROSITE" id="PS50932">
    <property type="entry name" value="HTH_LACI_2"/>
    <property type="match status" value="1"/>
</dbReference>
<keyword evidence="6" id="KW-1185">Reference proteome</keyword>
<evidence type="ECO:0000256" key="2">
    <source>
        <dbReference type="ARBA" id="ARBA00023125"/>
    </source>
</evidence>
<name>A0A939M2U7_9MICO</name>
<dbReference type="CDD" id="cd01392">
    <property type="entry name" value="HTH_LacI"/>
    <property type="match status" value="1"/>
</dbReference>
<sequence>MNDPVDTGSPRPTIYDVAKRAGVSHMTVSRVLNGHPNIRDSTRERVDSAIRDLGYQRSASARALAMRSAMRLGALVDSPVEYGPNSMLRSFERAARDAGYSVGSFTTTDEKKRGADAAIESLLSQDVDGLCVIAPRRSSLRVLAKRRIGVPTILVVPEVLQGSTTASVDQYEGARLAVGHLIGLGHRRIAHLAGPGDWHDARERVRGWRDTLTAAGLAADTLGEGDWTADSGYRWARSLEPDGCTAVFAGNDQMALGVMHGLSERGIRVPHDVSVVGFDDIPDSRHYLPPLTTVRQDFAALGALAVGLLLDALRGDPHGGLTKISPELIARESTAKVGG</sequence>
<keyword evidence="2 5" id="KW-0238">DNA-binding</keyword>
<dbReference type="InterPro" id="IPR000843">
    <property type="entry name" value="HTH_LacI"/>
</dbReference>
<evidence type="ECO:0000256" key="3">
    <source>
        <dbReference type="ARBA" id="ARBA00023163"/>
    </source>
</evidence>
<dbReference type="Proteomes" id="UP000664398">
    <property type="component" value="Unassembled WGS sequence"/>
</dbReference>
<dbReference type="AlphaFoldDB" id="A0A939M2U7"/>
<evidence type="ECO:0000313" key="5">
    <source>
        <dbReference type="EMBL" id="MBO1805950.1"/>
    </source>
</evidence>
<dbReference type="GO" id="GO:0000976">
    <property type="term" value="F:transcription cis-regulatory region binding"/>
    <property type="evidence" value="ECO:0007669"/>
    <property type="project" value="TreeGrafter"/>
</dbReference>
<dbReference type="PANTHER" id="PTHR30146">
    <property type="entry name" value="LACI-RELATED TRANSCRIPTIONAL REPRESSOR"/>
    <property type="match status" value="1"/>
</dbReference>
<protein>
    <submittedName>
        <fullName evidence="5">LacI family DNA-binding transcriptional regulator</fullName>
    </submittedName>
</protein>
<feature type="domain" description="HTH lacI-type" evidence="4">
    <location>
        <begin position="12"/>
        <end position="66"/>
    </location>
</feature>
<dbReference type="SUPFAM" id="SSF47413">
    <property type="entry name" value="lambda repressor-like DNA-binding domains"/>
    <property type="match status" value="1"/>
</dbReference>
<evidence type="ECO:0000259" key="4">
    <source>
        <dbReference type="PROSITE" id="PS50932"/>
    </source>
</evidence>
<keyword evidence="3" id="KW-0804">Transcription</keyword>
<dbReference type="GO" id="GO:0003700">
    <property type="term" value="F:DNA-binding transcription factor activity"/>
    <property type="evidence" value="ECO:0007669"/>
    <property type="project" value="TreeGrafter"/>
</dbReference>
<proteinExistence type="predicted"/>
<dbReference type="PANTHER" id="PTHR30146:SF109">
    <property type="entry name" value="HTH-TYPE TRANSCRIPTIONAL REGULATOR GALS"/>
    <property type="match status" value="1"/>
</dbReference>
<accession>A0A939M2U7</accession>
<dbReference type="InterPro" id="IPR010982">
    <property type="entry name" value="Lambda_DNA-bd_dom_sf"/>
</dbReference>
<reference evidence="5" key="1">
    <citation type="submission" date="2021-03" db="EMBL/GenBank/DDBJ databases">
        <title>Leucobacter chromiisoli sp. nov., isolated from chromium-containing soil of chemical plant.</title>
        <authorList>
            <person name="Xu Z."/>
        </authorList>
    </citation>
    <scope>NUCLEOTIDE SEQUENCE</scope>
    <source>
        <strain evidence="5">A2</strain>
    </source>
</reference>
<dbReference type="CDD" id="cd01574">
    <property type="entry name" value="PBP1_LacI"/>
    <property type="match status" value="1"/>
</dbReference>
<dbReference type="RefSeq" id="WP_208046420.1">
    <property type="nucleotide sequence ID" value="NZ_JAGDYL010000020.1"/>
</dbReference>
<keyword evidence="1" id="KW-0805">Transcription regulation</keyword>
<dbReference type="PROSITE" id="PS00356">
    <property type="entry name" value="HTH_LACI_1"/>
    <property type="match status" value="1"/>
</dbReference>
<dbReference type="Gene3D" id="1.10.260.40">
    <property type="entry name" value="lambda repressor-like DNA-binding domains"/>
    <property type="match status" value="1"/>
</dbReference>
<comment type="caution">
    <text evidence="5">The sequence shown here is derived from an EMBL/GenBank/DDBJ whole genome shotgun (WGS) entry which is preliminary data.</text>
</comment>
<dbReference type="PRINTS" id="PR00036">
    <property type="entry name" value="HTHLACI"/>
</dbReference>
<evidence type="ECO:0000256" key="1">
    <source>
        <dbReference type="ARBA" id="ARBA00023015"/>
    </source>
</evidence>
<dbReference type="InterPro" id="IPR028082">
    <property type="entry name" value="Peripla_BP_I"/>
</dbReference>
<dbReference type="InterPro" id="IPR046335">
    <property type="entry name" value="LacI/GalR-like_sensor"/>
</dbReference>
<evidence type="ECO:0000313" key="6">
    <source>
        <dbReference type="Proteomes" id="UP000664398"/>
    </source>
</evidence>
<dbReference type="EMBL" id="JAGDYL010000020">
    <property type="protein sequence ID" value="MBO1805950.1"/>
    <property type="molecule type" value="Genomic_DNA"/>
</dbReference>
<organism evidence="5 6">
    <name type="scientific">Leucobacter ruminantium</name>
    <dbReference type="NCBI Taxonomy" id="1289170"/>
    <lineage>
        <taxon>Bacteria</taxon>
        <taxon>Bacillati</taxon>
        <taxon>Actinomycetota</taxon>
        <taxon>Actinomycetes</taxon>
        <taxon>Micrococcales</taxon>
        <taxon>Microbacteriaceae</taxon>
        <taxon>Leucobacter</taxon>
    </lineage>
</organism>
<dbReference type="Gene3D" id="3.40.50.2300">
    <property type="match status" value="2"/>
</dbReference>
<dbReference type="SUPFAM" id="SSF53822">
    <property type="entry name" value="Periplasmic binding protein-like I"/>
    <property type="match status" value="1"/>
</dbReference>
<dbReference type="Pfam" id="PF00356">
    <property type="entry name" value="LacI"/>
    <property type="match status" value="1"/>
</dbReference>
<dbReference type="SMART" id="SM00354">
    <property type="entry name" value="HTH_LACI"/>
    <property type="match status" value="1"/>
</dbReference>
<gene>
    <name evidence="5" type="ORF">J4H91_11585</name>
</gene>